<accession>B7CD18</accession>
<reference evidence="1 2" key="2">
    <citation type="submission" date="2008-11" db="EMBL/GenBank/DDBJ databases">
        <title>Draft genome sequence of Eubacterium biforme (DSM 3989).</title>
        <authorList>
            <person name="Sudarsanam P."/>
            <person name="Ley R."/>
            <person name="Guruge J."/>
            <person name="Turnbaugh P.J."/>
            <person name="Mahowald M."/>
            <person name="Liep D."/>
            <person name="Gordon J."/>
        </authorList>
    </citation>
    <scope>NUCLEOTIDE SEQUENCE [LARGE SCALE GENOMIC DNA]</scope>
    <source>
        <strain evidence="1 2">DSM 3989</strain>
    </source>
</reference>
<dbReference type="AlphaFoldDB" id="B7CD18"/>
<dbReference type="STRING" id="518637.EUBIFOR_02097"/>
<sequence>MVNLTQKIKNLALQNNIPYQDCTAKLTEYFVFNNWFNDTPKVINKELYISDETWNNNENEIVSYFSSFNKTPDQKYERLIQMFEKEFPETFGYFNRFKRDVTVDRSSIISVLDFMLYYLPGEIAFSSNTEIKYLLKDASEHLKRCDAEVLVFFINWLSESRSIRTAFNGLYQVNNYSKAKNNEAYDLNFYLNVLYHMLNADYISKNQMYLKAAESKDFIDTWLFISLHFLCALRTTDLLRFPHPKLAYSPEEVLEKVKKGEFTDEDAKRTLLSINVYLNAVQLTPNKTKDYSGISTIHFHVPSSLEVHVGTLFAIAEAHFQLSGADESQPLLRVIREYRDIKKAMGDEIANLFIKSNFHCRQATKSFLQMIEYLTRDVIASNNDFNVKGYELASRARSHKGSFTEFANTTRVYLQDQKMSGYTADFVAHELLERGVLSNIATMLLKMLYKDKFEELGVENQTKLIKELSMSPLEIENSIGVMQRATNQSKQAAIEIIKAANKQEILVILHRIGNDEALSKTEGSLCIMSAMKKQCPFKEKSTCIGCQYEVSTKTTVFQLAQMSLDLKSQYDKATTQIEKDRLKTIVTQTILPKLQDVLLCIKENYGDTEFSIMNNLVKELTINEQQQRQQHQ</sequence>
<reference evidence="1 2" key="1">
    <citation type="submission" date="2008-10" db="EMBL/GenBank/DDBJ databases">
        <authorList>
            <person name="Fulton L."/>
            <person name="Clifton S."/>
            <person name="Fulton B."/>
            <person name="Xu J."/>
            <person name="Minx P."/>
            <person name="Pepin K.H."/>
            <person name="Johnson M."/>
            <person name="Bhonagiri V."/>
            <person name="Nash W.E."/>
            <person name="Mardis E.R."/>
            <person name="Wilson R.K."/>
        </authorList>
    </citation>
    <scope>NUCLEOTIDE SEQUENCE [LARGE SCALE GENOMIC DNA]</scope>
    <source>
        <strain evidence="1 2">DSM 3989</strain>
    </source>
</reference>
<keyword evidence="2" id="KW-1185">Reference proteome</keyword>
<evidence type="ECO:0000313" key="1">
    <source>
        <dbReference type="EMBL" id="EEC89323.1"/>
    </source>
</evidence>
<name>B7CD18_9FIRM</name>
<organism evidence="1 2">
    <name type="scientific">Holdemanella biformis DSM 3989</name>
    <dbReference type="NCBI Taxonomy" id="518637"/>
    <lineage>
        <taxon>Bacteria</taxon>
        <taxon>Bacillati</taxon>
        <taxon>Bacillota</taxon>
        <taxon>Erysipelotrichia</taxon>
        <taxon>Erysipelotrichales</taxon>
        <taxon>Erysipelotrichaceae</taxon>
        <taxon>Holdemanella</taxon>
    </lineage>
</organism>
<protein>
    <submittedName>
        <fullName evidence="1">Uncharacterized protein</fullName>
    </submittedName>
</protein>
<dbReference type="OrthoDB" id="2038964at2"/>
<dbReference type="eggNOG" id="ENOG502ZCKC">
    <property type="taxonomic scope" value="Bacteria"/>
</dbReference>
<dbReference type="Proteomes" id="UP000004315">
    <property type="component" value="Unassembled WGS sequence"/>
</dbReference>
<dbReference type="RefSeq" id="WP_003865879.1">
    <property type="nucleotide sequence ID" value="NZ_DS996846.1"/>
</dbReference>
<dbReference type="HOGENOM" id="CLU_443371_0_0_9"/>
<evidence type="ECO:0000313" key="2">
    <source>
        <dbReference type="Proteomes" id="UP000004315"/>
    </source>
</evidence>
<gene>
    <name evidence="1" type="ORF">EUBIFOR_02097</name>
</gene>
<comment type="caution">
    <text evidence="1">The sequence shown here is derived from an EMBL/GenBank/DDBJ whole genome shotgun (WGS) entry which is preliminary data.</text>
</comment>
<proteinExistence type="predicted"/>
<dbReference type="EMBL" id="ABYT01000109">
    <property type="protein sequence ID" value="EEC89323.1"/>
    <property type="molecule type" value="Genomic_DNA"/>
</dbReference>